<gene>
    <name evidence="1" type="ORF">T4D_8485</name>
</gene>
<proteinExistence type="predicted"/>
<organism evidence="1 2">
    <name type="scientific">Trichinella pseudospiralis</name>
    <name type="common">Parasitic roundworm</name>
    <dbReference type="NCBI Taxonomy" id="6337"/>
    <lineage>
        <taxon>Eukaryota</taxon>
        <taxon>Metazoa</taxon>
        <taxon>Ecdysozoa</taxon>
        <taxon>Nematoda</taxon>
        <taxon>Enoplea</taxon>
        <taxon>Dorylaimia</taxon>
        <taxon>Trichinellida</taxon>
        <taxon>Trichinellidae</taxon>
        <taxon>Trichinella</taxon>
    </lineage>
</organism>
<protein>
    <submittedName>
        <fullName evidence="1">Uncharacterized protein</fullName>
    </submittedName>
</protein>
<dbReference type="AlphaFoldDB" id="A0A0V1F849"/>
<dbReference type="Proteomes" id="UP000054995">
    <property type="component" value="Unassembled WGS sequence"/>
</dbReference>
<sequence length="113" mass="12805">MTKLVQKATSCKLFKKIDQQLNKNLFTISNIKIVSNPHPHQTCLMRKKTSSLINDERRLTGFTLERAITHHHHNNKSDRSIPGNGLICFAESRKAQLNALIQAIILSLSDNTD</sequence>
<name>A0A0V1F849_TRIPS</name>
<dbReference type="EMBL" id="JYDT01000179">
    <property type="protein sequence ID" value="KRY82329.1"/>
    <property type="molecule type" value="Genomic_DNA"/>
</dbReference>
<evidence type="ECO:0000313" key="2">
    <source>
        <dbReference type="Proteomes" id="UP000054995"/>
    </source>
</evidence>
<evidence type="ECO:0000313" key="1">
    <source>
        <dbReference type="EMBL" id="KRY82329.1"/>
    </source>
</evidence>
<keyword evidence="2" id="KW-1185">Reference proteome</keyword>
<reference evidence="1 2" key="1">
    <citation type="submission" date="2015-01" db="EMBL/GenBank/DDBJ databases">
        <title>Evolution of Trichinella species and genotypes.</title>
        <authorList>
            <person name="Korhonen P.K."/>
            <person name="Edoardo P."/>
            <person name="Giuseppe L.R."/>
            <person name="Gasser R.B."/>
        </authorList>
    </citation>
    <scope>NUCLEOTIDE SEQUENCE [LARGE SCALE GENOMIC DNA]</scope>
    <source>
        <strain evidence="1">ISS470</strain>
    </source>
</reference>
<accession>A0A0V1F849</accession>
<comment type="caution">
    <text evidence="1">The sequence shown here is derived from an EMBL/GenBank/DDBJ whole genome shotgun (WGS) entry which is preliminary data.</text>
</comment>